<organism evidence="3 4">
    <name type="scientific">Flavisolibacter ginsengisoli DSM 18119</name>
    <dbReference type="NCBI Taxonomy" id="1121884"/>
    <lineage>
        <taxon>Bacteria</taxon>
        <taxon>Pseudomonadati</taxon>
        <taxon>Bacteroidota</taxon>
        <taxon>Chitinophagia</taxon>
        <taxon>Chitinophagales</taxon>
        <taxon>Chitinophagaceae</taxon>
        <taxon>Flavisolibacter</taxon>
    </lineage>
</organism>
<keyword evidence="1" id="KW-0732">Signal</keyword>
<dbReference type="Gene3D" id="2.30.42.10">
    <property type="match status" value="1"/>
</dbReference>
<dbReference type="RefSeq" id="WP_072834827.1">
    <property type="nucleotide sequence ID" value="NZ_FQUU01000005.1"/>
</dbReference>
<gene>
    <name evidence="3" type="ORF">SAMN02745131_01624</name>
</gene>
<dbReference type="AlphaFoldDB" id="A0A1M4Y7D0"/>
<protein>
    <submittedName>
        <fullName evidence="3">PDZ domain (Also known as DHR or GLGF)</fullName>
    </submittedName>
</protein>
<dbReference type="InterPro" id="IPR036034">
    <property type="entry name" value="PDZ_sf"/>
</dbReference>
<dbReference type="SUPFAM" id="SSF50156">
    <property type="entry name" value="PDZ domain-like"/>
    <property type="match status" value="1"/>
</dbReference>
<accession>A0A1M4Y7D0</accession>
<dbReference type="OrthoDB" id="3521766at2"/>
<dbReference type="STRING" id="1121884.SAMN02745131_01624"/>
<dbReference type="SUPFAM" id="SSF50630">
    <property type="entry name" value="Acid proteases"/>
    <property type="match status" value="1"/>
</dbReference>
<keyword evidence="4" id="KW-1185">Reference proteome</keyword>
<feature type="chain" id="PRO_5012522146" evidence="1">
    <location>
        <begin position="20"/>
        <end position="394"/>
    </location>
</feature>
<proteinExistence type="predicted"/>
<evidence type="ECO:0000313" key="3">
    <source>
        <dbReference type="EMBL" id="SHF01615.1"/>
    </source>
</evidence>
<dbReference type="InterPro" id="IPR041489">
    <property type="entry name" value="PDZ_6"/>
</dbReference>
<feature type="signal peptide" evidence="1">
    <location>
        <begin position="1"/>
        <end position="19"/>
    </location>
</feature>
<dbReference type="Pfam" id="PF13650">
    <property type="entry name" value="Asp_protease_2"/>
    <property type="match status" value="2"/>
</dbReference>
<dbReference type="Pfam" id="PF17820">
    <property type="entry name" value="PDZ_6"/>
    <property type="match status" value="1"/>
</dbReference>
<name>A0A1M4Y7D0_9BACT</name>
<dbReference type="Gene3D" id="2.40.70.10">
    <property type="entry name" value="Acid Proteases"/>
    <property type="match status" value="2"/>
</dbReference>
<sequence length="394" mass="44672">MKRTITLILLLASTYSSIAQEEFIAPSRYLSSCGFTQLTGGVILLRARLEPFPDTLNFILDSGSGGISLDSVTVQYFGLKPVPSNRTIRGIAGIRQVSFVHDQVLKLPDLSIDSLEFHVNDYSILTSVYGERIDGIIGYAVLSRYILKIDYDSNKIEFWSRGSLKYPRGGYLLRPQINMLPVQSLRIKDERTITSRFLFDMGAGLNMMLTSDFIKDSAFMRKKRKFFTKQAEGLGGKIDMQLSVIKEVKIGPYRFRNVPVYIFDDTYNVTSYPYLGGILGNDLLRRFNIILNYDHRDIYLLPNSHYNEPFDYSYTGMELFYENGHIVIGDVAKGSPAEAVGLKEGDIVIAIDRNFNQSIQQYKLAIQNAGDKLKMIIQRGPDVFEYSLKVKSIL</sequence>
<evidence type="ECO:0000256" key="1">
    <source>
        <dbReference type="SAM" id="SignalP"/>
    </source>
</evidence>
<dbReference type="InterPro" id="IPR001478">
    <property type="entry name" value="PDZ"/>
</dbReference>
<dbReference type="SMART" id="SM00228">
    <property type="entry name" value="PDZ"/>
    <property type="match status" value="1"/>
</dbReference>
<dbReference type="InterPro" id="IPR021109">
    <property type="entry name" value="Peptidase_aspartic_dom_sf"/>
</dbReference>
<dbReference type="PROSITE" id="PS50106">
    <property type="entry name" value="PDZ"/>
    <property type="match status" value="1"/>
</dbReference>
<evidence type="ECO:0000259" key="2">
    <source>
        <dbReference type="PROSITE" id="PS50106"/>
    </source>
</evidence>
<reference evidence="3 4" key="1">
    <citation type="submission" date="2016-11" db="EMBL/GenBank/DDBJ databases">
        <authorList>
            <person name="Jaros S."/>
            <person name="Januszkiewicz K."/>
            <person name="Wedrychowicz H."/>
        </authorList>
    </citation>
    <scope>NUCLEOTIDE SEQUENCE [LARGE SCALE GENOMIC DNA]</scope>
    <source>
        <strain evidence="3 4">DSM 18119</strain>
    </source>
</reference>
<dbReference type="Proteomes" id="UP000184048">
    <property type="component" value="Unassembled WGS sequence"/>
</dbReference>
<evidence type="ECO:0000313" key="4">
    <source>
        <dbReference type="Proteomes" id="UP000184048"/>
    </source>
</evidence>
<dbReference type="EMBL" id="FQUU01000005">
    <property type="protein sequence ID" value="SHF01615.1"/>
    <property type="molecule type" value="Genomic_DNA"/>
</dbReference>
<feature type="domain" description="PDZ" evidence="2">
    <location>
        <begin position="297"/>
        <end position="381"/>
    </location>
</feature>